<dbReference type="PhylomeDB" id="B1L608"/>
<accession>B1L608</accession>
<dbReference type="EMBL" id="CP000968">
    <property type="protein sequence ID" value="ACB07887.1"/>
    <property type="molecule type" value="Genomic_DNA"/>
</dbReference>
<evidence type="ECO:0000259" key="4">
    <source>
        <dbReference type="PROSITE" id="PS50893"/>
    </source>
</evidence>
<dbReference type="OrthoDB" id="87732at2157"/>
<dbReference type="InterPro" id="IPR027417">
    <property type="entry name" value="P-loop_NTPase"/>
</dbReference>
<proteinExistence type="predicted"/>
<dbReference type="Proteomes" id="UP000001686">
    <property type="component" value="Chromosome"/>
</dbReference>
<dbReference type="Gene3D" id="3.40.50.300">
    <property type="entry name" value="P-loop containing nucleotide triphosphate hydrolases"/>
    <property type="match status" value="1"/>
</dbReference>
<evidence type="ECO:0000256" key="3">
    <source>
        <dbReference type="ARBA" id="ARBA00022840"/>
    </source>
</evidence>
<evidence type="ECO:0000313" key="6">
    <source>
        <dbReference type="Proteomes" id="UP000001686"/>
    </source>
</evidence>
<dbReference type="GO" id="GO:0016887">
    <property type="term" value="F:ATP hydrolysis activity"/>
    <property type="evidence" value="ECO:0007669"/>
    <property type="project" value="InterPro"/>
</dbReference>
<organism evidence="5 6">
    <name type="scientific">Korarchaeum cryptofilum (strain OPF8)</name>
    <dbReference type="NCBI Taxonomy" id="374847"/>
    <lineage>
        <taxon>Archaea</taxon>
        <taxon>Thermoproteota</taxon>
        <taxon>Candidatus Korarchaeia</taxon>
        <taxon>Candidatus Korarchaeales</taxon>
        <taxon>Candidatus Korarchaeaceae</taxon>
        <taxon>Candidatus Korarchaeum</taxon>
    </lineage>
</organism>
<dbReference type="PROSITE" id="PS50893">
    <property type="entry name" value="ABC_TRANSPORTER_2"/>
    <property type="match status" value="1"/>
</dbReference>
<dbReference type="PANTHER" id="PTHR43038:SF8">
    <property type="entry name" value="ABC-TYPE MULTIDRUG TRANSPORT SYSTEM, ATPASE COMPONENT"/>
    <property type="match status" value="1"/>
</dbReference>
<protein>
    <submittedName>
        <fullName evidence="5">ABC transporter related</fullName>
    </submittedName>
</protein>
<dbReference type="eggNOG" id="arCOG00194">
    <property type="taxonomic scope" value="Archaea"/>
</dbReference>
<dbReference type="GO" id="GO:0005886">
    <property type="term" value="C:plasma membrane"/>
    <property type="evidence" value="ECO:0000318"/>
    <property type="project" value="GO_Central"/>
</dbReference>
<dbReference type="SMART" id="SM00382">
    <property type="entry name" value="AAA"/>
    <property type="match status" value="1"/>
</dbReference>
<dbReference type="PANTHER" id="PTHR43038">
    <property type="entry name" value="ATP-BINDING CASSETTE, SUB-FAMILY H, MEMBER 1"/>
    <property type="match status" value="1"/>
</dbReference>
<reference evidence="5 6" key="1">
    <citation type="journal article" date="2008" name="Proc. Natl. Acad. Sci. U.S.A.">
        <title>A korarchaeal genome reveals new insights into the evolution of the Archaea.</title>
        <authorList>
            <person name="Elkins J.G."/>
            <person name="Podar M."/>
            <person name="Graham D.E."/>
            <person name="Makarova K.S."/>
            <person name="Wolf Y."/>
            <person name="Randau L."/>
            <person name="Hedlund B.P."/>
            <person name="Brochier-Armanet C."/>
            <person name="Kunin V."/>
            <person name="Anderson I."/>
            <person name="Lapidus A."/>
            <person name="Goltsman E."/>
            <person name="Barry K."/>
            <person name="Koonin E.V."/>
            <person name="Hugenholtz P."/>
            <person name="Kyrpides N."/>
            <person name="Wanner G."/>
            <person name="Richardson P."/>
            <person name="Keller M."/>
            <person name="Stetter K.O."/>
        </authorList>
    </citation>
    <scope>NUCLEOTIDE SEQUENCE [LARGE SCALE GENOMIC DNA]</scope>
    <source>
        <strain evidence="6">OPF8</strain>
    </source>
</reference>
<dbReference type="KEGG" id="kcr:Kcr_1141"/>
<name>B1L608_KORCO</name>
<evidence type="ECO:0000256" key="1">
    <source>
        <dbReference type="ARBA" id="ARBA00022448"/>
    </source>
</evidence>
<dbReference type="HOGENOM" id="CLU_000604_1_2_2"/>
<dbReference type="CDD" id="cd03230">
    <property type="entry name" value="ABC_DR_subfamily_A"/>
    <property type="match status" value="1"/>
</dbReference>
<evidence type="ECO:0000256" key="2">
    <source>
        <dbReference type="ARBA" id="ARBA00022741"/>
    </source>
</evidence>
<dbReference type="RefSeq" id="WP_012309784.1">
    <property type="nucleotide sequence ID" value="NC_010482.1"/>
</dbReference>
<keyword evidence="2" id="KW-0547">Nucleotide-binding</keyword>
<dbReference type="InterPro" id="IPR003439">
    <property type="entry name" value="ABC_transporter-like_ATP-bd"/>
</dbReference>
<keyword evidence="1" id="KW-0813">Transport</keyword>
<gene>
    <name evidence="5" type="ordered locus">Kcr_1141</name>
</gene>
<dbReference type="InterPro" id="IPR003593">
    <property type="entry name" value="AAA+_ATPase"/>
</dbReference>
<keyword evidence="3" id="KW-0067">ATP-binding</keyword>
<evidence type="ECO:0000313" key="5">
    <source>
        <dbReference type="EMBL" id="ACB07887.1"/>
    </source>
</evidence>
<dbReference type="InterPro" id="IPR025302">
    <property type="entry name" value="DrrA1/2-like_C"/>
</dbReference>
<dbReference type="EnsemblBacteria" id="ACB07887">
    <property type="protein sequence ID" value="ACB07887"/>
    <property type="gene ID" value="Kcr_1141"/>
</dbReference>
<dbReference type="GeneID" id="6094418"/>
<dbReference type="SUPFAM" id="SSF52540">
    <property type="entry name" value="P-loop containing nucleoside triphosphate hydrolases"/>
    <property type="match status" value="1"/>
</dbReference>
<keyword evidence="6" id="KW-1185">Reference proteome</keyword>
<dbReference type="PROSITE" id="PS00211">
    <property type="entry name" value="ABC_TRANSPORTER_1"/>
    <property type="match status" value="1"/>
</dbReference>
<sequence length="309" mass="34518">MEEPEKGSRLAIEAENLTKRFGAFTAVDHINLRVRVGENFGLLGPNGAGKTTTIRMITGVIKPTEGSVKVFGIDVVKERDKAIRKIGYMPQRFSLYEDLTVEENLMLYGSLQGLRGQHLRERVNELMDRFYLREIRGRMAGRLSGGMKQRLSLAVALVHDPDLLILDEPTAGVDPPLRRRFWEHFKELNKEGKTILVTTHYMDEAENCDRLALMGGGRVIAEGTPQEIKRKAIGGELVELRVDGDLELKGISGLKEVLKNSDGSYLLLVEDSSSFLPEVLRRAELAGVRVRSASPVFVSLEEAFIRLMG</sequence>
<dbReference type="AlphaFoldDB" id="B1L608"/>
<dbReference type="Pfam" id="PF00005">
    <property type="entry name" value="ABC_tran"/>
    <property type="match status" value="1"/>
</dbReference>
<dbReference type="Pfam" id="PF13732">
    <property type="entry name" value="DrrA1-3_C"/>
    <property type="match status" value="1"/>
</dbReference>
<dbReference type="InParanoid" id="B1L608"/>
<dbReference type="STRING" id="374847.Kcr_1141"/>
<feature type="domain" description="ABC transporter" evidence="4">
    <location>
        <begin position="12"/>
        <end position="241"/>
    </location>
</feature>
<dbReference type="InterPro" id="IPR017871">
    <property type="entry name" value="ABC_transporter-like_CS"/>
</dbReference>
<dbReference type="GO" id="GO:0005524">
    <property type="term" value="F:ATP binding"/>
    <property type="evidence" value="ECO:0007669"/>
    <property type="project" value="UniProtKB-KW"/>
</dbReference>